<protein>
    <submittedName>
        <fullName evidence="5">Ribosomal-protein-alanine N-acetyltransferase</fullName>
    </submittedName>
</protein>
<dbReference type="InterPro" id="IPR000182">
    <property type="entry name" value="GNAT_dom"/>
</dbReference>
<dbReference type="Gene3D" id="3.40.630.30">
    <property type="match status" value="1"/>
</dbReference>
<dbReference type="PROSITE" id="PS51186">
    <property type="entry name" value="GNAT"/>
    <property type="match status" value="1"/>
</dbReference>
<dbReference type="GO" id="GO:0008999">
    <property type="term" value="F:protein-N-terminal-alanine acetyltransferase activity"/>
    <property type="evidence" value="ECO:0007669"/>
    <property type="project" value="TreeGrafter"/>
</dbReference>
<proteinExistence type="inferred from homology"/>
<evidence type="ECO:0000313" key="5">
    <source>
        <dbReference type="EMBL" id="SDL93972.1"/>
    </source>
</evidence>
<evidence type="ECO:0000256" key="2">
    <source>
        <dbReference type="ARBA" id="ARBA00023315"/>
    </source>
</evidence>
<dbReference type="FunFam" id="3.40.630.30:FF:000005">
    <property type="entry name" value="Ribosomal protein alanine acetyltransferase"/>
    <property type="match status" value="1"/>
</dbReference>
<dbReference type="Pfam" id="PF13302">
    <property type="entry name" value="Acetyltransf_3"/>
    <property type="match status" value="1"/>
</dbReference>
<dbReference type="EMBL" id="FNHF01000001">
    <property type="protein sequence ID" value="SDL93972.1"/>
    <property type="molecule type" value="Genomic_DNA"/>
</dbReference>
<evidence type="ECO:0000259" key="4">
    <source>
        <dbReference type="PROSITE" id="PS51186"/>
    </source>
</evidence>
<comment type="similarity">
    <text evidence="3">Belongs to the acetyltransferase family. RimJ subfamily.</text>
</comment>
<keyword evidence="1 5" id="KW-0808">Transferase</keyword>
<dbReference type="InterPro" id="IPR051531">
    <property type="entry name" value="N-acetyltransferase"/>
</dbReference>
<feature type="domain" description="N-acetyltransferase" evidence="4">
    <location>
        <begin position="15"/>
        <end position="185"/>
    </location>
</feature>
<sequence length="187" mass="21727">MIHNEENLLLEGKYIYLRPFETADAAQTLQLQKRNKRFFERFSMTRSEAYYTLSAQQKLIESFREKREADEEYHFGIYQKSDHLLVGTIQLFQVVRGSLQSSFIGYFVDKNYNGKGYASEAVKQITSYAFDVLQLHRIEAGVMPHNKGSIRVLEKAGFHREGIARKNVFIDGKWEDHLVLALLNPAD</sequence>
<reference evidence="6" key="1">
    <citation type="submission" date="2016-10" db="EMBL/GenBank/DDBJ databases">
        <authorList>
            <person name="Varghese N."/>
            <person name="Submissions S."/>
        </authorList>
    </citation>
    <scope>NUCLEOTIDE SEQUENCE [LARGE SCALE GENOMIC DNA]</scope>
    <source>
        <strain evidence="6">CGMCC 1.6199</strain>
    </source>
</reference>
<name>A0A1G9P513_9BACI</name>
<gene>
    <name evidence="5" type="ORF">SAMN05216244_1295</name>
</gene>
<organism evidence="5 6">
    <name type="scientific">Sediminibacillus halophilus</name>
    <dbReference type="NCBI Taxonomy" id="482461"/>
    <lineage>
        <taxon>Bacteria</taxon>
        <taxon>Bacillati</taxon>
        <taxon>Bacillota</taxon>
        <taxon>Bacilli</taxon>
        <taxon>Bacillales</taxon>
        <taxon>Bacillaceae</taxon>
        <taxon>Sediminibacillus</taxon>
    </lineage>
</organism>
<dbReference type="AlphaFoldDB" id="A0A1G9P513"/>
<keyword evidence="6" id="KW-1185">Reference proteome</keyword>
<evidence type="ECO:0000313" key="6">
    <source>
        <dbReference type="Proteomes" id="UP000182347"/>
    </source>
</evidence>
<dbReference type="SUPFAM" id="SSF55729">
    <property type="entry name" value="Acyl-CoA N-acyltransferases (Nat)"/>
    <property type="match status" value="1"/>
</dbReference>
<dbReference type="PANTHER" id="PTHR43792:SF8">
    <property type="entry name" value="[RIBOSOMAL PROTEIN US5]-ALANINE N-ACETYLTRANSFERASE"/>
    <property type="match status" value="1"/>
</dbReference>
<dbReference type="Proteomes" id="UP000182347">
    <property type="component" value="Unassembled WGS sequence"/>
</dbReference>
<dbReference type="InterPro" id="IPR016181">
    <property type="entry name" value="Acyl_CoA_acyltransferase"/>
</dbReference>
<evidence type="ECO:0000256" key="3">
    <source>
        <dbReference type="ARBA" id="ARBA00038502"/>
    </source>
</evidence>
<dbReference type="GO" id="GO:0005737">
    <property type="term" value="C:cytoplasm"/>
    <property type="evidence" value="ECO:0007669"/>
    <property type="project" value="TreeGrafter"/>
</dbReference>
<accession>A0A1G9P513</accession>
<evidence type="ECO:0000256" key="1">
    <source>
        <dbReference type="ARBA" id="ARBA00022679"/>
    </source>
</evidence>
<dbReference type="STRING" id="482461.SAMN05216244_1295"/>
<keyword evidence="2" id="KW-0012">Acyltransferase</keyword>
<dbReference type="PANTHER" id="PTHR43792">
    <property type="entry name" value="GNAT FAMILY, PUTATIVE (AFU_ORTHOLOGUE AFUA_3G00765)-RELATED-RELATED"/>
    <property type="match status" value="1"/>
</dbReference>